<gene>
    <name evidence="1" type="ORF">LIP_0604</name>
</gene>
<dbReference type="PATRIC" id="fig|1555112.3.peg.631"/>
<dbReference type="Pfam" id="PF13711">
    <property type="entry name" value="DUF4160"/>
    <property type="match status" value="1"/>
</dbReference>
<proteinExistence type="predicted"/>
<reference evidence="2" key="1">
    <citation type="submission" date="2015-07" db="EMBL/GenBank/DDBJ databases">
        <title>Complete genome sequence and phylogenetic analysis of Limnochorda pilosa.</title>
        <authorList>
            <person name="Watanabe M."/>
            <person name="Kojima H."/>
            <person name="Fukui M."/>
        </authorList>
    </citation>
    <scope>NUCLEOTIDE SEQUENCE [LARGE SCALE GENOMIC DNA]</scope>
    <source>
        <strain evidence="2">HC45</strain>
    </source>
</reference>
<dbReference type="EMBL" id="AP014924">
    <property type="protein sequence ID" value="BAS26461.1"/>
    <property type="molecule type" value="Genomic_DNA"/>
</dbReference>
<dbReference type="KEGG" id="lpil:LIP_0604"/>
<evidence type="ECO:0000313" key="2">
    <source>
        <dbReference type="Proteomes" id="UP000065807"/>
    </source>
</evidence>
<dbReference type="Proteomes" id="UP000065807">
    <property type="component" value="Chromosome"/>
</dbReference>
<protein>
    <recommendedName>
        <fullName evidence="3">DUF4160 domain-containing protein</fullName>
    </recommendedName>
</protein>
<keyword evidence="2" id="KW-1185">Reference proteome</keyword>
<name>A0A0K2SH62_LIMPI</name>
<dbReference type="AlphaFoldDB" id="A0A0K2SH62"/>
<evidence type="ECO:0000313" key="1">
    <source>
        <dbReference type="EMBL" id="BAS26461.1"/>
    </source>
</evidence>
<dbReference type="RefSeq" id="WP_269433364.1">
    <property type="nucleotide sequence ID" value="NZ_AP014924.1"/>
</dbReference>
<dbReference type="STRING" id="1555112.LIP_0604"/>
<accession>A0A0K2SH62</accession>
<reference evidence="2" key="2">
    <citation type="journal article" date="2016" name="Int. J. Syst. Evol. Microbiol.">
        <title>Complete genome sequence and cell structure of Limnochorda pilosa, a Gram-negative spore-former within the phylum Firmicutes.</title>
        <authorList>
            <person name="Watanabe M."/>
            <person name="Kojima H."/>
            <person name="Fukui M."/>
        </authorList>
    </citation>
    <scope>NUCLEOTIDE SEQUENCE [LARGE SCALE GENOMIC DNA]</scope>
    <source>
        <strain evidence="2">HC45</strain>
    </source>
</reference>
<dbReference type="InterPro" id="IPR025427">
    <property type="entry name" value="DUF4160"/>
</dbReference>
<sequence length="75" mass="8828">MDGFRFFFFSNEGNEPPHVHVEAAEKYAKFWLRPVALARSYGFGAHELSGIRRIVESRSDYFEHRWGEYFGEGTH</sequence>
<evidence type="ECO:0008006" key="3">
    <source>
        <dbReference type="Google" id="ProtNLM"/>
    </source>
</evidence>
<organism evidence="1 2">
    <name type="scientific">Limnochorda pilosa</name>
    <dbReference type="NCBI Taxonomy" id="1555112"/>
    <lineage>
        <taxon>Bacteria</taxon>
        <taxon>Bacillati</taxon>
        <taxon>Bacillota</taxon>
        <taxon>Limnochordia</taxon>
        <taxon>Limnochordales</taxon>
        <taxon>Limnochordaceae</taxon>
        <taxon>Limnochorda</taxon>
    </lineage>
</organism>